<gene>
    <name evidence="1" type="ORF">HID58_013406</name>
</gene>
<dbReference type="Proteomes" id="UP000824890">
    <property type="component" value="Unassembled WGS sequence"/>
</dbReference>
<reference evidence="1 2" key="1">
    <citation type="submission" date="2021-05" db="EMBL/GenBank/DDBJ databases">
        <title>Genome Assembly of Synthetic Allotetraploid Brassica napus Reveals Homoeologous Exchanges between Subgenomes.</title>
        <authorList>
            <person name="Davis J.T."/>
        </authorList>
    </citation>
    <scope>NUCLEOTIDE SEQUENCE [LARGE SCALE GENOMIC DNA]</scope>
    <source>
        <strain evidence="2">cv. Da-Ae</strain>
        <tissue evidence="1">Seedling</tissue>
    </source>
</reference>
<organism evidence="1 2">
    <name type="scientific">Brassica napus</name>
    <name type="common">Rape</name>
    <dbReference type="NCBI Taxonomy" id="3708"/>
    <lineage>
        <taxon>Eukaryota</taxon>
        <taxon>Viridiplantae</taxon>
        <taxon>Streptophyta</taxon>
        <taxon>Embryophyta</taxon>
        <taxon>Tracheophyta</taxon>
        <taxon>Spermatophyta</taxon>
        <taxon>Magnoliopsida</taxon>
        <taxon>eudicotyledons</taxon>
        <taxon>Gunneridae</taxon>
        <taxon>Pentapetalae</taxon>
        <taxon>rosids</taxon>
        <taxon>malvids</taxon>
        <taxon>Brassicales</taxon>
        <taxon>Brassicaceae</taxon>
        <taxon>Brassiceae</taxon>
        <taxon>Brassica</taxon>
    </lineage>
</organism>
<dbReference type="EMBL" id="JAGKQM010000003">
    <property type="protein sequence ID" value="KAH0936289.1"/>
    <property type="molecule type" value="Genomic_DNA"/>
</dbReference>
<proteinExistence type="predicted"/>
<sequence>CRCMVVYVMLVGAYPFEDPEDPRNIRKTIQRITVQEIEKHPWFLKNLLPGNSEGKCNGDKTGVEQEEEEEERFRQSVDEIVKIIEEA</sequence>
<feature type="non-terminal residue" evidence="1">
    <location>
        <position position="1"/>
    </location>
</feature>
<evidence type="ECO:0000313" key="2">
    <source>
        <dbReference type="Proteomes" id="UP000824890"/>
    </source>
</evidence>
<evidence type="ECO:0000313" key="1">
    <source>
        <dbReference type="EMBL" id="KAH0936289.1"/>
    </source>
</evidence>
<keyword evidence="2" id="KW-1185">Reference proteome</keyword>
<protein>
    <submittedName>
        <fullName evidence="1">Uncharacterized protein</fullName>
    </submittedName>
</protein>
<name>A0ABQ8E3T1_BRANA</name>
<accession>A0ABQ8E3T1</accession>
<comment type="caution">
    <text evidence="1">The sequence shown here is derived from an EMBL/GenBank/DDBJ whole genome shotgun (WGS) entry which is preliminary data.</text>
</comment>